<dbReference type="PANTHER" id="PTHR31573:SF4">
    <property type="entry name" value="FE2OG DIOXYGENASE DOMAIN-CONTAINING PROTEIN"/>
    <property type="match status" value="1"/>
</dbReference>
<evidence type="ECO:0008006" key="4">
    <source>
        <dbReference type="Google" id="ProtNLM"/>
    </source>
</evidence>
<dbReference type="SUPFAM" id="SSF51197">
    <property type="entry name" value="Clavaminate synthase-like"/>
    <property type="match status" value="1"/>
</dbReference>
<feature type="compositionally biased region" description="Low complexity" evidence="1">
    <location>
        <begin position="444"/>
        <end position="465"/>
    </location>
</feature>
<evidence type="ECO:0000256" key="1">
    <source>
        <dbReference type="SAM" id="MobiDB-lite"/>
    </source>
</evidence>
<dbReference type="InterPro" id="IPR032852">
    <property type="entry name" value="ALKBH2"/>
</dbReference>
<feature type="compositionally biased region" description="Low complexity" evidence="1">
    <location>
        <begin position="116"/>
        <end position="131"/>
    </location>
</feature>
<dbReference type="EMBL" id="JAXOVC010000004">
    <property type="protein sequence ID" value="KAK4502143.1"/>
    <property type="molecule type" value="Genomic_DNA"/>
</dbReference>
<name>A0ABR0ELR1_ZASCE</name>
<feature type="region of interest" description="Disordered" evidence="1">
    <location>
        <begin position="1"/>
        <end position="231"/>
    </location>
</feature>
<evidence type="ECO:0000313" key="3">
    <source>
        <dbReference type="Proteomes" id="UP001305779"/>
    </source>
</evidence>
<reference evidence="2 3" key="1">
    <citation type="journal article" date="2023" name="G3 (Bethesda)">
        <title>A chromosome-level genome assembly of Zasmidium syzygii isolated from banana leaves.</title>
        <authorList>
            <person name="van Westerhoven A.C."/>
            <person name="Mehrabi R."/>
            <person name="Talebi R."/>
            <person name="Steentjes M.B.F."/>
            <person name="Corcolon B."/>
            <person name="Chong P.A."/>
            <person name="Kema G.H.J."/>
            <person name="Seidl M.F."/>
        </authorList>
    </citation>
    <scope>NUCLEOTIDE SEQUENCE [LARGE SCALE GENOMIC DNA]</scope>
    <source>
        <strain evidence="2 3">P124</strain>
    </source>
</reference>
<feature type="compositionally biased region" description="Polar residues" evidence="1">
    <location>
        <begin position="95"/>
        <end position="109"/>
    </location>
</feature>
<feature type="compositionally biased region" description="Polar residues" evidence="1">
    <location>
        <begin position="306"/>
        <end position="346"/>
    </location>
</feature>
<feature type="region of interest" description="Disordered" evidence="1">
    <location>
        <begin position="258"/>
        <end position="535"/>
    </location>
</feature>
<dbReference type="InterPro" id="IPR037151">
    <property type="entry name" value="AlkB-like_sf"/>
</dbReference>
<feature type="compositionally biased region" description="Polar residues" evidence="1">
    <location>
        <begin position="185"/>
        <end position="194"/>
    </location>
</feature>
<sequence>MDRFNPADYERIARPRGARKTINYYDLNSNGFNEVEEPVEEAKTTSKAKSTKRKQSTGGDGPPSKRTKTKEDLKPASKPTPAPKDKAPAKGAVSKSKTPPTNKAKQAQPPSARAQKAPTTPKAPKAASAKVSKPDGSTQKTKAASGAGRGKKAANITSKNANSYKTQLASNVSVSSAENEEQAARTSESATPRINTREYWQAANTAKPGQISTPRPAPRSHTTLDFRTSTIHRSAPRRQFFSATSFGAAFARSMADMMSDTTSELSDVPDDLDMTSPLEFEVEASSGGAQQNTAQGTVEDPAAPTTPGQDSVQHLPSKSSPLSNIVVGPSSSAMPPATNSPLSNIQVARPSAPPQIAPAPSLPPPPLAQRQTRIRRTTKQVERLGNFVHTTFDVDDNDTGATDDVAGDEDADADAHISSADEDIEEPTPDTTKSKRRGGRQASTAAKEPARAPKAPKAPKAAKTTTTKDRKRKNPAGTTDEPDKPAKRPRAAKPRARRAARGAEGLLTPADSQEDSDGQAASEIDLSTADPEVVKRHELSEKLTARLPIDSKPLPRGQPEVWADSRQALCETLPYFKSYNSGCYSNGGHVYSFLLDGVGSSGGSREYMDPDVVVARAGGSLGMNKFGQYVQKEDHIMADPQVQSVLNNITLQNPLVVIGGNRHEGAVCKLPHRYNVLDWYMPTDVWGEKTLGMGGKVYITIKYRFERLKGEKKAWHAPEERLVSDEDKQVAGPLLRKECGHCHKQCPQVYLLGWMCLNPGCDQFWHHNGRDAPYGALHWNPAFLLDRTPWAVGEEPYGLRLPVPDVGNFIGDNLTEINSHGICCPACGRCSSRRLFKGWKCDNPACTYEKFPRHMPVRVPMLHKAMEITGDGPTLSRNKHADGVNMEVSYHERFKAYKYTVPGVNGSFTHLVSNGKINREPGGPDDMFQAIQDQDNPEMDLHLERRRFRGAKMSGNKAEEKKAMKNSKRQSSSKQNETLDSIDQTTTVDDTTMMEPNQLDESLLQAAETDEPTADQTIDIVKDGDMMKAYSMNYGMPYKFVASGASKPFTDSPWPVRAVRADLNWASQTFLPAADHVEFNEELIFAYLEYQKLEYHDDGEEGLGPRIATMSLGGKANMYLRMKQKHYMGYSKTGILTPEKPIPGGFKHNELYEKRLAAHEELEKIKHTDKKLYEQRRRELPEELGLTASRHKQAPDLLTITLSHGDIVLMEGYDIQQYLEHKVESLGCLRFALTCRVVQEDHLKESEKPDYEVGPDEEGMSALRRMAEREAKAKEGDAAKMGEV</sequence>
<feature type="compositionally biased region" description="Pro residues" evidence="1">
    <location>
        <begin position="351"/>
        <end position="367"/>
    </location>
</feature>
<feature type="compositionally biased region" description="Polar residues" evidence="1">
    <location>
        <begin position="220"/>
        <end position="231"/>
    </location>
</feature>
<proteinExistence type="predicted"/>
<feature type="compositionally biased region" description="Polar residues" evidence="1">
    <location>
        <begin position="155"/>
        <end position="168"/>
    </location>
</feature>
<dbReference type="PANTHER" id="PTHR31573">
    <property type="entry name" value="ALPHA-KETOGLUTARATE-DEPENDENT DIOXYGENASE ALKB HOMOLOG 2"/>
    <property type="match status" value="1"/>
</dbReference>
<organism evidence="2 3">
    <name type="scientific">Zasmidium cellare</name>
    <name type="common">Wine cellar mold</name>
    <name type="synonym">Racodium cellare</name>
    <dbReference type="NCBI Taxonomy" id="395010"/>
    <lineage>
        <taxon>Eukaryota</taxon>
        <taxon>Fungi</taxon>
        <taxon>Dikarya</taxon>
        <taxon>Ascomycota</taxon>
        <taxon>Pezizomycotina</taxon>
        <taxon>Dothideomycetes</taxon>
        <taxon>Dothideomycetidae</taxon>
        <taxon>Mycosphaerellales</taxon>
        <taxon>Mycosphaerellaceae</taxon>
        <taxon>Zasmidium</taxon>
    </lineage>
</organism>
<feature type="compositionally biased region" description="Polar residues" evidence="1">
    <location>
        <begin position="287"/>
        <end position="296"/>
    </location>
</feature>
<feature type="compositionally biased region" description="Basic residues" evidence="1">
    <location>
        <begin position="487"/>
        <end position="500"/>
    </location>
</feature>
<gene>
    <name evidence="2" type="ORF">PRZ48_005566</name>
</gene>
<feature type="region of interest" description="Disordered" evidence="1">
    <location>
        <begin position="947"/>
        <end position="994"/>
    </location>
</feature>
<keyword evidence="3" id="KW-1185">Reference proteome</keyword>
<evidence type="ECO:0000313" key="2">
    <source>
        <dbReference type="EMBL" id="KAK4502143.1"/>
    </source>
</evidence>
<dbReference type="Gene3D" id="2.60.120.590">
    <property type="entry name" value="Alpha-ketoglutarate-dependent dioxygenase AlkB-like"/>
    <property type="match status" value="1"/>
</dbReference>
<protein>
    <recommendedName>
        <fullName evidence="4">Alpha-ketoglutarate-dependent dioxygenase AlkB-like domain-containing protein</fullName>
    </recommendedName>
</protein>
<feature type="compositionally biased region" description="Basic and acidic residues" evidence="1">
    <location>
        <begin position="1"/>
        <end position="13"/>
    </location>
</feature>
<accession>A0ABR0ELR1</accession>
<dbReference type="Proteomes" id="UP001305779">
    <property type="component" value="Unassembled WGS sequence"/>
</dbReference>
<comment type="caution">
    <text evidence="2">The sequence shown here is derived from an EMBL/GenBank/DDBJ whole genome shotgun (WGS) entry which is preliminary data.</text>
</comment>